<keyword evidence="1" id="KW-1133">Transmembrane helix</keyword>
<organism evidence="2">
    <name type="scientific">Caldisericum exile</name>
    <dbReference type="NCBI Taxonomy" id="693075"/>
    <lineage>
        <taxon>Bacteria</taxon>
        <taxon>Pseudomonadati</taxon>
        <taxon>Caldisericota/Cryosericota group</taxon>
        <taxon>Caldisericota</taxon>
        <taxon>Caldisericia</taxon>
        <taxon>Caldisericales</taxon>
        <taxon>Caldisericaceae</taxon>
        <taxon>Caldisericum</taxon>
    </lineage>
</organism>
<dbReference type="AlphaFoldDB" id="A0A7C4TVL8"/>
<comment type="caution">
    <text evidence="2">The sequence shown here is derived from an EMBL/GenBank/DDBJ whole genome shotgun (WGS) entry which is preliminary data.</text>
</comment>
<keyword evidence="1" id="KW-0472">Membrane</keyword>
<feature type="transmembrane region" description="Helical" evidence="1">
    <location>
        <begin position="623"/>
        <end position="643"/>
    </location>
</feature>
<evidence type="ECO:0000256" key="1">
    <source>
        <dbReference type="SAM" id="Phobius"/>
    </source>
</evidence>
<dbReference type="EMBL" id="DTHV01000072">
    <property type="protein sequence ID" value="HGW60251.1"/>
    <property type="molecule type" value="Genomic_DNA"/>
</dbReference>
<proteinExistence type="predicted"/>
<sequence length="661" mass="74521">MKKLAVLSALVVFFFTTFSLLVGRAPVNADAGPVHLFGVNITPYEENNIRLEKENLSIELKSSDGVYVGAKFVFVNEGDNISLKMGFPFGISRDKGNVIFPKDINVKIDGKSVKTNYITTETSIYDPWVYFDTSFNKGETKTVEVSYRAVPLGGYFSYVLNTGALWKGPIGTLYIDIKFPITPAYPYLLSLKPQGYTIQGNEAIYHLTNFEPKEDIEIEFIPEDFFNRIKPLKDKAEKTHSAGDWFNYALSLLPQNPFMPYESLRDGGFVGGYGDDAFKNFVLSVVKMAKGLQKEGSPEYKILEAIERARTDNFSQFELGLDAFNIGEYRNWTIDSILSLFRDDMDNPQNKIEGKMIAHILEYKVLASLEEYNSIQALSSLHKLLQLTDKYFDKNDYISVPYSSFAGMLAAQKLDTGAPFFTECFIPQVKIEGAKIYISYILPFSVQSALRNPYNNGIEVASDNIKPYFEKTSPYAYTVSVDFSSQNSLSNFDNARKLVIGSIKETSNEEINNFAFKFVNIYFEDILNNLTVENGHIVPVKTSLDCTQKIQDALKKVEDESKTLQTYKSKVADTNFEGMFIDSSLVILDYNRDFLNDALKMPKIEFSSVSPTQNNSTQNKNCAVIILSTAVVLLLLSLIFAILKINKMKKSPDDSPDDLKR</sequence>
<keyword evidence="1" id="KW-0812">Transmembrane</keyword>
<dbReference type="Gene3D" id="2.60.40.3680">
    <property type="match status" value="1"/>
</dbReference>
<reference evidence="2" key="1">
    <citation type="journal article" date="2020" name="mSystems">
        <title>Genome- and Community-Level Interaction Insights into Carbon Utilization and Element Cycling Functions of Hydrothermarchaeota in Hydrothermal Sediment.</title>
        <authorList>
            <person name="Zhou Z."/>
            <person name="Liu Y."/>
            <person name="Xu W."/>
            <person name="Pan J."/>
            <person name="Luo Z.H."/>
            <person name="Li M."/>
        </authorList>
    </citation>
    <scope>NUCLEOTIDE SEQUENCE [LARGE SCALE GENOMIC DNA]</scope>
    <source>
        <strain evidence="2">SpSt-794</strain>
    </source>
</reference>
<accession>A0A7C4TVL8</accession>
<name>A0A7C4TVL8_9BACT</name>
<protein>
    <submittedName>
        <fullName evidence="2">Uncharacterized protein</fullName>
    </submittedName>
</protein>
<evidence type="ECO:0000313" key="2">
    <source>
        <dbReference type="EMBL" id="HGW60251.1"/>
    </source>
</evidence>
<gene>
    <name evidence="2" type="ORF">ENV82_02270</name>
</gene>